<feature type="domain" description="NADP-dependent oxidoreductase" evidence="7">
    <location>
        <begin position="25"/>
        <end position="277"/>
    </location>
</feature>
<gene>
    <name evidence="8" type="ORF">EJ05DRAFT_108514</name>
</gene>
<reference evidence="8" key="1">
    <citation type="journal article" date="2020" name="Stud. Mycol.">
        <title>101 Dothideomycetes genomes: a test case for predicting lifestyles and emergence of pathogens.</title>
        <authorList>
            <person name="Haridas S."/>
            <person name="Albert R."/>
            <person name="Binder M."/>
            <person name="Bloem J."/>
            <person name="Labutti K."/>
            <person name="Salamov A."/>
            <person name="Andreopoulos B."/>
            <person name="Baker S."/>
            <person name="Barry K."/>
            <person name="Bills G."/>
            <person name="Bluhm B."/>
            <person name="Cannon C."/>
            <person name="Castanera R."/>
            <person name="Culley D."/>
            <person name="Daum C."/>
            <person name="Ezra D."/>
            <person name="Gonzalez J."/>
            <person name="Henrissat B."/>
            <person name="Kuo A."/>
            <person name="Liang C."/>
            <person name="Lipzen A."/>
            <person name="Lutzoni F."/>
            <person name="Magnuson J."/>
            <person name="Mondo S."/>
            <person name="Nolan M."/>
            <person name="Ohm R."/>
            <person name="Pangilinan J."/>
            <person name="Park H.-J."/>
            <person name="Ramirez L."/>
            <person name="Alfaro M."/>
            <person name="Sun H."/>
            <person name="Tritt A."/>
            <person name="Yoshinaga Y."/>
            <person name="Zwiers L.-H."/>
            <person name="Turgeon B."/>
            <person name="Goodwin S."/>
            <person name="Spatafora J."/>
            <person name="Crous P."/>
            <person name="Grigoriev I."/>
        </authorList>
    </citation>
    <scope>NUCLEOTIDE SEQUENCE</scope>
    <source>
        <strain evidence="8">CBS 121739</strain>
    </source>
</reference>
<dbReference type="PIRSF" id="PIRSF000097">
    <property type="entry name" value="AKR"/>
    <property type="match status" value="1"/>
</dbReference>
<dbReference type="Pfam" id="PF00248">
    <property type="entry name" value="Aldo_ket_red"/>
    <property type="match status" value="1"/>
</dbReference>
<dbReference type="FunFam" id="3.20.20.100:FF:000002">
    <property type="entry name" value="2,5-diketo-D-gluconic acid reductase A"/>
    <property type="match status" value="1"/>
</dbReference>
<dbReference type="AlphaFoldDB" id="A0A6A6VYA8"/>
<dbReference type="OrthoDB" id="416253at2759"/>
<dbReference type="PANTHER" id="PTHR43827">
    <property type="entry name" value="2,5-DIKETO-D-GLUCONIC ACID REDUCTASE"/>
    <property type="match status" value="1"/>
</dbReference>
<evidence type="ECO:0000256" key="5">
    <source>
        <dbReference type="PIRSR" id="PIRSR000097-2"/>
    </source>
</evidence>
<evidence type="ECO:0000256" key="1">
    <source>
        <dbReference type="ARBA" id="ARBA00007905"/>
    </source>
</evidence>
<feature type="site" description="Lowers pKa of active site Tyr" evidence="6">
    <location>
        <position position="89"/>
    </location>
</feature>
<dbReference type="InterPro" id="IPR020471">
    <property type="entry name" value="AKR"/>
</dbReference>
<name>A0A6A6VYA8_9PEZI</name>
<dbReference type="SUPFAM" id="SSF51430">
    <property type="entry name" value="NAD(P)-linked oxidoreductase"/>
    <property type="match status" value="1"/>
</dbReference>
<dbReference type="PRINTS" id="PR00069">
    <property type="entry name" value="ALDKETRDTASE"/>
</dbReference>
<dbReference type="InterPro" id="IPR023210">
    <property type="entry name" value="NADP_OxRdtase_dom"/>
</dbReference>
<dbReference type="GO" id="GO:0016616">
    <property type="term" value="F:oxidoreductase activity, acting on the CH-OH group of donors, NAD or NADP as acceptor"/>
    <property type="evidence" value="ECO:0007669"/>
    <property type="project" value="UniProtKB-ARBA"/>
</dbReference>
<dbReference type="Proteomes" id="UP000799437">
    <property type="component" value="Unassembled WGS sequence"/>
</dbReference>
<evidence type="ECO:0000256" key="3">
    <source>
        <dbReference type="ARBA" id="ARBA00023002"/>
    </source>
</evidence>
<evidence type="ECO:0000256" key="6">
    <source>
        <dbReference type="PIRSR" id="PIRSR000097-3"/>
    </source>
</evidence>
<protein>
    <submittedName>
        <fullName evidence="8">Aldo/keto reductase</fullName>
    </submittedName>
</protein>
<dbReference type="RefSeq" id="XP_033598063.1">
    <property type="nucleotide sequence ID" value="XM_033738987.1"/>
</dbReference>
<organism evidence="8 9">
    <name type="scientific">Pseudovirgaria hyperparasitica</name>
    <dbReference type="NCBI Taxonomy" id="470096"/>
    <lineage>
        <taxon>Eukaryota</taxon>
        <taxon>Fungi</taxon>
        <taxon>Dikarya</taxon>
        <taxon>Ascomycota</taxon>
        <taxon>Pezizomycotina</taxon>
        <taxon>Dothideomycetes</taxon>
        <taxon>Dothideomycetes incertae sedis</taxon>
        <taxon>Acrospermales</taxon>
        <taxon>Acrospermaceae</taxon>
        <taxon>Pseudovirgaria</taxon>
    </lineage>
</organism>
<dbReference type="EMBL" id="ML996577">
    <property type="protein sequence ID" value="KAF2755612.1"/>
    <property type="molecule type" value="Genomic_DNA"/>
</dbReference>
<accession>A0A6A6VYA8</accession>
<dbReference type="InterPro" id="IPR036812">
    <property type="entry name" value="NAD(P)_OxRdtase_dom_sf"/>
</dbReference>
<evidence type="ECO:0000259" key="7">
    <source>
        <dbReference type="Pfam" id="PF00248"/>
    </source>
</evidence>
<dbReference type="PROSITE" id="PS00062">
    <property type="entry name" value="ALDOKETO_REDUCTASE_2"/>
    <property type="match status" value="1"/>
</dbReference>
<keyword evidence="2" id="KW-0521">NADP</keyword>
<dbReference type="GeneID" id="54480041"/>
<feature type="active site" description="Proton donor" evidence="4">
    <location>
        <position position="64"/>
    </location>
</feature>
<proteinExistence type="inferred from homology"/>
<evidence type="ECO:0000256" key="2">
    <source>
        <dbReference type="ARBA" id="ARBA00022857"/>
    </source>
</evidence>
<sequence>MAKIYTPIPSLKLNDGTSMPMLGYGTGTAWFKSGDDTKVDRILIDTIKKAIEMGYTYLDGGEMYKTEAELGIAIQESGTDRSKLYVVAKVINNPLDVEGSLRASLKKLQLDYVDQYLIHHAWWTSSPADIQKSWAQMEAVQALGLTKSIGVSNFRPQDFEVLLRTAKVVPAINQIEFHPYLQHNALIELHKKHGVATSAYGPLTPIVKAAGGPVDEALARLAKKYAVSEGEVLLRWCIDQDIIPITTSSKEQRLSDYLRAATFKLNPSEIQSLKEIGENKHFRGFYTNKFEVNDRT</sequence>
<dbReference type="InterPro" id="IPR044494">
    <property type="entry name" value="AKR3C2/3"/>
</dbReference>
<evidence type="ECO:0000313" key="8">
    <source>
        <dbReference type="EMBL" id="KAF2755612.1"/>
    </source>
</evidence>
<evidence type="ECO:0000313" key="9">
    <source>
        <dbReference type="Proteomes" id="UP000799437"/>
    </source>
</evidence>
<dbReference type="PANTHER" id="PTHR43827:SF3">
    <property type="entry name" value="NADP-DEPENDENT OXIDOREDUCTASE DOMAIN-CONTAINING PROTEIN"/>
    <property type="match status" value="1"/>
</dbReference>
<dbReference type="InterPro" id="IPR018170">
    <property type="entry name" value="Aldo/ket_reductase_CS"/>
</dbReference>
<keyword evidence="9" id="KW-1185">Reference proteome</keyword>
<comment type="similarity">
    <text evidence="1">Belongs to the aldo/keto reductase family.</text>
</comment>
<dbReference type="Gene3D" id="3.20.20.100">
    <property type="entry name" value="NADP-dependent oxidoreductase domain"/>
    <property type="match status" value="1"/>
</dbReference>
<feature type="binding site" evidence="5">
    <location>
        <position position="119"/>
    </location>
    <ligand>
        <name>substrate</name>
    </ligand>
</feature>
<dbReference type="CDD" id="cd19120">
    <property type="entry name" value="AKR_AKR3C2-3"/>
    <property type="match status" value="1"/>
</dbReference>
<evidence type="ECO:0000256" key="4">
    <source>
        <dbReference type="PIRSR" id="PIRSR000097-1"/>
    </source>
</evidence>
<dbReference type="GO" id="GO:0016652">
    <property type="term" value="F:oxidoreductase activity, acting on NAD(P)H as acceptor"/>
    <property type="evidence" value="ECO:0007669"/>
    <property type="project" value="InterPro"/>
</dbReference>
<keyword evidence="3" id="KW-0560">Oxidoreductase</keyword>